<gene>
    <name evidence="4" type="ORF">SAMN05216268_10336</name>
</gene>
<dbReference type="InterPro" id="IPR038622">
    <property type="entry name" value="CDPS_sf"/>
</dbReference>
<comment type="caution">
    <text evidence="4">The sequence shown here is derived from an EMBL/GenBank/DDBJ whole genome shotgun (WGS) entry which is preliminary data.</text>
</comment>
<dbReference type="InterPro" id="IPR030903">
    <property type="entry name" value="CDPS"/>
</dbReference>
<keyword evidence="2" id="KW-0808">Transferase</keyword>
<dbReference type="Pfam" id="PF16715">
    <property type="entry name" value="CDPS"/>
    <property type="match status" value="1"/>
</dbReference>
<sequence>MLAGLVSAPDHGMREEILGDRSRMIRQRGEHALIGISAGNSYFSQKNTIMLLQWAGQRFERTDVVYVDTHIDEMLIAEGRSAQEAERSVKRTLKDLRRRLRRSLESVGDHAERFRVRSLSELQETPEYRAVRERTDRAFEEDAEFATACEDMVRAVVMNRPGDSVGLSAEHLRAGLNYVLAEAPLFADSPGVFSVPSSVLCYHIDTPITAFLSRRETGFRAAEGQAYVVVRPQELADAA</sequence>
<protein>
    <recommendedName>
        <fullName evidence="3">Cyclodipeptide synthase</fullName>
    </recommendedName>
</protein>
<dbReference type="RefSeq" id="WP_079181756.1">
    <property type="nucleotide sequence ID" value="NZ_FRBK01000003.1"/>
</dbReference>
<evidence type="ECO:0000256" key="1">
    <source>
        <dbReference type="ARBA" id="ARBA00006034"/>
    </source>
</evidence>
<dbReference type="Proteomes" id="UP000184388">
    <property type="component" value="Unassembled WGS sequence"/>
</dbReference>
<dbReference type="Gene3D" id="3.40.50.11710">
    <property type="entry name" value="Cyclodipeptide synthase"/>
    <property type="match status" value="1"/>
</dbReference>
<evidence type="ECO:0000256" key="3">
    <source>
        <dbReference type="ARBA" id="ARBA00030771"/>
    </source>
</evidence>
<dbReference type="EMBL" id="FRBK01000003">
    <property type="protein sequence ID" value="SHL16520.1"/>
    <property type="molecule type" value="Genomic_DNA"/>
</dbReference>
<comment type="similarity">
    <text evidence="1">Belongs to the CDPS family.</text>
</comment>
<proteinExistence type="inferred from homology"/>
<organism evidence="4 5">
    <name type="scientific">Streptomyces yunnanensis</name>
    <dbReference type="NCBI Taxonomy" id="156453"/>
    <lineage>
        <taxon>Bacteria</taxon>
        <taxon>Bacillati</taxon>
        <taxon>Actinomycetota</taxon>
        <taxon>Actinomycetes</taxon>
        <taxon>Kitasatosporales</taxon>
        <taxon>Streptomycetaceae</taxon>
        <taxon>Streptomyces</taxon>
    </lineage>
</organism>
<evidence type="ECO:0000256" key="2">
    <source>
        <dbReference type="ARBA" id="ARBA00022679"/>
    </source>
</evidence>
<dbReference type="NCBIfam" id="TIGR04539">
    <property type="entry name" value="tRNA_cyclodipep"/>
    <property type="match status" value="1"/>
</dbReference>
<name>A0A9X8QPQ9_9ACTN</name>
<accession>A0A9X8QPQ9</accession>
<dbReference type="GO" id="GO:0016755">
    <property type="term" value="F:aminoacyltransferase activity"/>
    <property type="evidence" value="ECO:0007669"/>
    <property type="project" value="InterPro"/>
</dbReference>
<evidence type="ECO:0000313" key="5">
    <source>
        <dbReference type="Proteomes" id="UP000184388"/>
    </source>
</evidence>
<reference evidence="5" key="1">
    <citation type="submission" date="2016-11" db="EMBL/GenBank/DDBJ databases">
        <authorList>
            <person name="Jaros S."/>
            <person name="Januszkiewicz K."/>
            <person name="Wedrychowicz H."/>
        </authorList>
    </citation>
    <scope>NUCLEOTIDE SEQUENCE [LARGE SCALE GENOMIC DNA]</scope>
    <source>
        <strain evidence="5">CGMCC 4.3555</strain>
    </source>
</reference>
<dbReference type="AlphaFoldDB" id="A0A9X8QPQ9"/>
<evidence type="ECO:0000313" key="4">
    <source>
        <dbReference type="EMBL" id="SHL16520.1"/>
    </source>
</evidence>